<keyword evidence="3 4" id="KW-0040">ANK repeat</keyword>
<dbReference type="GO" id="GO:0004842">
    <property type="term" value="F:ubiquitin-protein transferase activity"/>
    <property type="evidence" value="ECO:0007669"/>
    <property type="project" value="TreeGrafter"/>
</dbReference>
<keyword evidence="2" id="KW-0378">Hydrolase</keyword>
<dbReference type="GO" id="GO:0016787">
    <property type="term" value="F:hydrolase activity"/>
    <property type="evidence" value="ECO:0007669"/>
    <property type="project" value="UniProtKB-KW"/>
</dbReference>
<dbReference type="Gene3D" id="3.20.20.80">
    <property type="entry name" value="Glycosidases"/>
    <property type="match status" value="1"/>
</dbReference>
<protein>
    <submittedName>
        <fullName evidence="6">Uncharacterized protein</fullName>
    </submittedName>
</protein>
<feature type="repeat" description="ANK" evidence="4">
    <location>
        <begin position="75"/>
        <end position="107"/>
    </location>
</feature>
<dbReference type="Proteomes" id="UP000276133">
    <property type="component" value="Unassembled WGS sequence"/>
</dbReference>
<keyword evidence="7" id="KW-1185">Reference proteome</keyword>
<dbReference type="GO" id="GO:0085020">
    <property type="term" value="P:protein K6-linked ubiquitination"/>
    <property type="evidence" value="ECO:0007669"/>
    <property type="project" value="TreeGrafter"/>
</dbReference>
<dbReference type="InterPro" id="IPR036770">
    <property type="entry name" value="Ankyrin_rpt-contain_sf"/>
</dbReference>
<organism evidence="6 7">
    <name type="scientific">Brachionus plicatilis</name>
    <name type="common">Marine rotifer</name>
    <name type="synonym">Brachionus muelleri</name>
    <dbReference type="NCBI Taxonomy" id="10195"/>
    <lineage>
        <taxon>Eukaryota</taxon>
        <taxon>Metazoa</taxon>
        <taxon>Spiralia</taxon>
        <taxon>Gnathifera</taxon>
        <taxon>Rotifera</taxon>
        <taxon>Eurotatoria</taxon>
        <taxon>Monogononta</taxon>
        <taxon>Pseudotrocha</taxon>
        <taxon>Ploima</taxon>
        <taxon>Brachionidae</taxon>
        <taxon>Brachionus</taxon>
    </lineage>
</organism>
<proteinExistence type="predicted"/>
<dbReference type="GO" id="GO:0070531">
    <property type="term" value="C:BRCA1-A complex"/>
    <property type="evidence" value="ECO:0007669"/>
    <property type="project" value="TreeGrafter"/>
</dbReference>
<dbReference type="PROSITE" id="PS50088">
    <property type="entry name" value="ANK_REPEAT"/>
    <property type="match status" value="2"/>
</dbReference>
<accession>A0A3M7PNJ9</accession>
<dbReference type="STRING" id="10195.A0A3M7PNJ9"/>
<feature type="region of interest" description="Disordered" evidence="5">
    <location>
        <begin position="280"/>
        <end position="323"/>
    </location>
</feature>
<keyword evidence="1" id="KW-0677">Repeat</keyword>
<dbReference type="Pfam" id="PF12796">
    <property type="entry name" value="Ank_2"/>
    <property type="match status" value="1"/>
</dbReference>
<comment type="caution">
    <text evidence="6">The sequence shown here is derived from an EMBL/GenBank/DDBJ whole genome shotgun (WGS) entry which is preliminary data.</text>
</comment>
<name>A0A3M7PNJ9_BRAPC</name>
<dbReference type="AlphaFoldDB" id="A0A3M7PNJ9"/>
<dbReference type="InterPro" id="IPR029018">
    <property type="entry name" value="Hex-like_dom2"/>
</dbReference>
<sequence length="536" mass="61794">MFSFLNRNKSLSNQSEIEPNQNNEYIEDAKKNLYEAILHKRTDIVVSILNQWFKDNQNKHEEIKYFFNSNYCQNGTTSPLLVAYEQKDCDIMRTLLNFGADPSLIDEKNGKCLFSLINDDNSSTMQQLFSDSFMQAIVQNNVISVKQYLKAGFDVNNKSVILPDDNSYLHWACMYSIEPIVRLLLDNGSLVNSVNKDGATPLHEAVVRKEPKDEVLKIIETLLMFKSDPVGIKGSSGQFKDMSALDLARSRSQFEPEILSLITDFLNDVASVKSHAPLEKVLSEPSPNKTNIMHSLDTLTNHNDSTVSTSSRKSTNESDHLNNWSQSSLTPFIETKEQKPDLKSLIWPQPQLCTVLSEDESDRFFLPNVKSQPLFIYFKPPYTYTYMDLINKLASAFSGITFYCIHKPSDQLPFIYVTIDKNLFQHQSAYSILVTKKKIEINAIDSVSLQYAFFTFMQLCKIYTRNSIPALRIIDYSDVKYRSVMLDFSQGFYFNYENLLAVLQMMAFYKINQVYFYVKFSSLPAMSDKKQWYHYM</sequence>
<dbReference type="SUPFAM" id="SSF48403">
    <property type="entry name" value="Ankyrin repeat"/>
    <property type="match status" value="1"/>
</dbReference>
<evidence type="ECO:0000256" key="5">
    <source>
        <dbReference type="SAM" id="MobiDB-lite"/>
    </source>
</evidence>
<dbReference type="Gene3D" id="3.30.379.10">
    <property type="entry name" value="Chitobiase/beta-hexosaminidase domain 2-like"/>
    <property type="match status" value="1"/>
</dbReference>
<evidence type="ECO:0000313" key="6">
    <source>
        <dbReference type="EMBL" id="RNA00697.1"/>
    </source>
</evidence>
<evidence type="ECO:0000256" key="3">
    <source>
        <dbReference type="ARBA" id="ARBA00023043"/>
    </source>
</evidence>
<dbReference type="PANTHER" id="PTHR24171">
    <property type="entry name" value="ANKYRIN REPEAT DOMAIN-CONTAINING PROTEIN 39-RELATED"/>
    <property type="match status" value="1"/>
</dbReference>
<reference evidence="6 7" key="1">
    <citation type="journal article" date="2018" name="Sci. Rep.">
        <title>Genomic signatures of local adaptation to the degree of environmental predictability in rotifers.</title>
        <authorList>
            <person name="Franch-Gras L."/>
            <person name="Hahn C."/>
            <person name="Garcia-Roger E.M."/>
            <person name="Carmona M.J."/>
            <person name="Serra M."/>
            <person name="Gomez A."/>
        </authorList>
    </citation>
    <scope>NUCLEOTIDE SEQUENCE [LARGE SCALE GENOMIC DNA]</scope>
    <source>
        <strain evidence="6">HYR1</strain>
    </source>
</reference>
<dbReference type="PANTHER" id="PTHR24171:SF11">
    <property type="entry name" value="26S PROTEASOME NON-ATPASE REGULATORY SUBUNIT 10"/>
    <property type="match status" value="1"/>
</dbReference>
<feature type="repeat" description="ANK" evidence="4">
    <location>
        <begin position="164"/>
        <end position="196"/>
    </location>
</feature>
<dbReference type="GO" id="GO:0031436">
    <property type="term" value="C:BRCA1-BARD1 complex"/>
    <property type="evidence" value="ECO:0007669"/>
    <property type="project" value="TreeGrafter"/>
</dbReference>
<gene>
    <name evidence="6" type="ORF">BpHYR1_010564</name>
</gene>
<dbReference type="OrthoDB" id="5806726at2759"/>
<feature type="compositionally biased region" description="Polar residues" evidence="5">
    <location>
        <begin position="285"/>
        <end position="313"/>
    </location>
</feature>
<evidence type="ECO:0000313" key="7">
    <source>
        <dbReference type="Proteomes" id="UP000276133"/>
    </source>
</evidence>
<dbReference type="Gene3D" id="1.25.40.20">
    <property type="entry name" value="Ankyrin repeat-containing domain"/>
    <property type="match status" value="1"/>
</dbReference>
<feature type="non-terminal residue" evidence="6">
    <location>
        <position position="536"/>
    </location>
</feature>
<evidence type="ECO:0000256" key="1">
    <source>
        <dbReference type="ARBA" id="ARBA00022737"/>
    </source>
</evidence>
<evidence type="ECO:0000256" key="4">
    <source>
        <dbReference type="PROSITE-ProRule" id="PRU00023"/>
    </source>
</evidence>
<evidence type="ECO:0000256" key="2">
    <source>
        <dbReference type="ARBA" id="ARBA00022801"/>
    </source>
</evidence>
<dbReference type="SUPFAM" id="SSF55545">
    <property type="entry name" value="beta-N-acetylhexosaminidase-like domain"/>
    <property type="match status" value="1"/>
</dbReference>
<dbReference type="EMBL" id="REGN01009633">
    <property type="protein sequence ID" value="RNA00697.1"/>
    <property type="molecule type" value="Genomic_DNA"/>
</dbReference>
<dbReference type="InterPro" id="IPR002110">
    <property type="entry name" value="Ankyrin_rpt"/>
</dbReference>
<dbReference type="SMART" id="SM00248">
    <property type="entry name" value="ANK"/>
    <property type="match status" value="3"/>
</dbReference>